<proteinExistence type="predicted"/>
<evidence type="ECO:0000313" key="2">
    <source>
        <dbReference type="Proteomes" id="UP001369082"/>
    </source>
</evidence>
<comment type="caution">
    <text evidence="1">The sequence shown here is derived from an EMBL/GenBank/DDBJ whole genome shotgun (WGS) entry which is preliminary data.</text>
</comment>
<dbReference type="Pfam" id="PF10115">
    <property type="entry name" value="HlyU"/>
    <property type="match status" value="1"/>
</dbReference>
<dbReference type="RefSeq" id="WP_341597441.1">
    <property type="nucleotide sequence ID" value="NZ_JBAKAZ010000022.1"/>
</dbReference>
<dbReference type="EMBL" id="JBAKAZ010000022">
    <property type="protein sequence ID" value="MEL0629432.1"/>
    <property type="molecule type" value="Genomic_DNA"/>
</dbReference>
<name>A0ABU9GQ48_9GAMM</name>
<dbReference type="Proteomes" id="UP001369082">
    <property type="component" value="Unassembled WGS sequence"/>
</dbReference>
<protein>
    <submittedName>
        <fullName evidence="1">HlyU family transcriptional regulator</fullName>
    </submittedName>
</protein>
<gene>
    <name evidence="1" type="ORF">V6256_07410</name>
</gene>
<accession>A0ABU9GQ48</accession>
<keyword evidence="2" id="KW-1185">Reference proteome</keyword>
<evidence type="ECO:0000313" key="1">
    <source>
        <dbReference type="EMBL" id="MEL0629432.1"/>
    </source>
</evidence>
<sequence>MSFLASIKSLFSSSESTTTAPEVAEQSIEYKDFTITPTPIKEGGQYRLSSLITKGSDDLMQSHTFIRSDVVASRDDCIEMTIRKAKIAIDQMGDNLFN</sequence>
<organism evidence="1 2">
    <name type="scientific">Psychromonas aquatilis</name>
    <dbReference type="NCBI Taxonomy" id="2005072"/>
    <lineage>
        <taxon>Bacteria</taxon>
        <taxon>Pseudomonadati</taxon>
        <taxon>Pseudomonadota</taxon>
        <taxon>Gammaproteobacteria</taxon>
        <taxon>Alteromonadales</taxon>
        <taxon>Psychromonadaceae</taxon>
        <taxon>Psychromonas</taxon>
    </lineage>
</organism>
<reference evidence="1 2" key="1">
    <citation type="submission" date="2024-02" db="EMBL/GenBank/DDBJ databases">
        <title>Bacteria isolated from the canopy kelp, Nereocystis luetkeana.</title>
        <authorList>
            <person name="Pfister C.A."/>
            <person name="Younker I.T."/>
            <person name="Light S.H."/>
        </authorList>
    </citation>
    <scope>NUCLEOTIDE SEQUENCE [LARGE SCALE GENOMIC DNA]</scope>
    <source>
        <strain evidence="1 2">TI.1.05</strain>
    </source>
</reference>
<dbReference type="InterPro" id="IPR018772">
    <property type="entry name" value="Transcription_activator_HlyU"/>
</dbReference>